<keyword evidence="3" id="KW-1185">Reference proteome</keyword>
<sequence>MTSQSWWWVAVALVVVLGVAFYSAHVGYRDEQLRRNGVAATARVVAIKQTGTWSGNNPEVELALEITRPGEPAYAHTLRRVVPVVNAPAVQPGAVIRLKIDPQRPDRIVIDEPWASEGA</sequence>
<evidence type="ECO:0008006" key="4">
    <source>
        <dbReference type="Google" id="ProtNLM"/>
    </source>
</evidence>
<evidence type="ECO:0000256" key="1">
    <source>
        <dbReference type="SAM" id="Phobius"/>
    </source>
</evidence>
<evidence type="ECO:0000313" key="3">
    <source>
        <dbReference type="Proteomes" id="UP001165541"/>
    </source>
</evidence>
<dbReference type="RefSeq" id="WP_251779366.1">
    <property type="nucleotide sequence ID" value="NZ_JAMKFE010000009.1"/>
</dbReference>
<gene>
    <name evidence="2" type="ORF">M8A51_15420</name>
</gene>
<keyword evidence="1" id="KW-0472">Membrane</keyword>
<comment type="caution">
    <text evidence="2">The sequence shown here is derived from an EMBL/GenBank/DDBJ whole genome shotgun (WGS) entry which is preliminary data.</text>
</comment>
<dbReference type="EMBL" id="JAMKFE010000009">
    <property type="protein sequence ID" value="MCM5680915.1"/>
    <property type="molecule type" value="Genomic_DNA"/>
</dbReference>
<keyword evidence="1" id="KW-0812">Transmembrane</keyword>
<proteinExistence type="predicted"/>
<name>A0ABT0YQ97_9BURK</name>
<reference evidence="2" key="1">
    <citation type="submission" date="2022-05" db="EMBL/GenBank/DDBJ databases">
        <title>Schlegelella sp. nov., isolated from mangrove soil.</title>
        <authorList>
            <person name="Liu Y."/>
            <person name="Ge X."/>
            <person name="Liu W."/>
        </authorList>
    </citation>
    <scope>NUCLEOTIDE SEQUENCE</scope>
    <source>
        <strain evidence="2">S2-27</strain>
    </source>
</reference>
<dbReference type="Proteomes" id="UP001165541">
    <property type="component" value="Unassembled WGS sequence"/>
</dbReference>
<protein>
    <recommendedName>
        <fullName evidence="4">DUF3592 domain-containing protein</fullName>
    </recommendedName>
</protein>
<organism evidence="2 3">
    <name type="scientific">Caldimonas mangrovi</name>
    <dbReference type="NCBI Taxonomy" id="2944811"/>
    <lineage>
        <taxon>Bacteria</taxon>
        <taxon>Pseudomonadati</taxon>
        <taxon>Pseudomonadota</taxon>
        <taxon>Betaproteobacteria</taxon>
        <taxon>Burkholderiales</taxon>
        <taxon>Sphaerotilaceae</taxon>
        <taxon>Caldimonas</taxon>
    </lineage>
</organism>
<keyword evidence="1" id="KW-1133">Transmembrane helix</keyword>
<accession>A0ABT0YQ97</accession>
<evidence type="ECO:0000313" key="2">
    <source>
        <dbReference type="EMBL" id="MCM5680915.1"/>
    </source>
</evidence>
<feature type="transmembrane region" description="Helical" evidence="1">
    <location>
        <begin position="6"/>
        <end position="28"/>
    </location>
</feature>